<dbReference type="SUPFAM" id="SSF46785">
    <property type="entry name" value="Winged helix' DNA-binding domain"/>
    <property type="match status" value="1"/>
</dbReference>
<keyword evidence="2" id="KW-0805">Transcription regulation</keyword>
<dbReference type="EMBL" id="CP139781">
    <property type="protein sequence ID" value="WRQ89019.1"/>
    <property type="molecule type" value="Genomic_DNA"/>
</dbReference>
<keyword evidence="7" id="KW-1185">Reference proteome</keyword>
<organism evidence="6 7">
    <name type="scientific">Actomonas aquatica</name>
    <dbReference type="NCBI Taxonomy" id="2866162"/>
    <lineage>
        <taxon>Bacteria</taxon>
        <taxon>Pseudomonadati</taxon>
        <taxon>Verrucomicrobiota</taxon>
        <taxon>Opitutia</taxon>
        <taxon>Opitutales</taxon>
        <taxon>Opitutaceae</taxon>
        <taxon>Actomonas</taxon>
    </lineage>
</organism>
<dbReference type="RefSeq" id="WP_221030893.1">
    <property type="nucleotide sequence ID" value="NZ_CP139781.1"/>
</dbReference>
<keyword evidence="3" id="KW-0238">DNA-binding</keyword>
<dbReference type="InterPro" id="IPR036388">
    <property type="entry name" value="WH-like_DNA-bd_sf"/>
</dbReference>
<protein>
    <submittedName>
        <fullName evidence="6">LysR family transcriptional regulator</fullName>
    </submittedName>
</protein>
<evidence type="ECO:0000259" key="5">
    <source>
        <dbReference type="PROSITE" id="PS50931"/>
    </source>
</evidence>
<dbReference type="Gene3D" id="3.40.190.10">
    <property type="entry name" value="Periplasmic binding protein-like II"/>
    <property type="match status" value="2"/>
</dbReference>
<dbReference type="SUPFAM" id="SSF53850">
    <property type="entry name" value="Periplasmic binding protein-like II"/>
    <property type="match status" value="1"/>
</dbReference>
<feature type="domain" description="HTH lysR-type" evidence="5">
    <location>
        <begin position="5"/>
        <end position="62"/>
    </location>
</feature>
<evidence type="ECO:0000256" key="1">
    <source>
        <dbReference type="ARBA" id="ARBA00009437"/>
    </source>
</evidence>
<dbReference type="Pfam" id="PF03466">
    <property type="entry name" value="LysR_substrate"/>
    <property type="match status" value="1"/>
</dbReference>
<evidence type="ECO:0000256" key="2">
    <source>
        <dbReference type="ARBA" id="ARBA00023015"/>
    </source>
</evidence>
<evidence type="ECO:0000256" key="4">
    <source>
        <dbReference type="ARBA" id="ARBA00023163"/>
    </source>
</evidence>
<dbReference type="Proteomes" id="UP000738431">
    <property type="component" value="Chromosome"/>
</dbReference>
<accession>A0ABZ1CEH7</accession>
<evidence type="ECO:0000256" key="3">
    <source>
        <dbReference type="ARBA" id="ARBA00023125"/>
    </source>
</evidence>
<proteinExistence type="inferred from homology"/>
<name>A0ABZ1CEH7_9BACT</name>
<reference evidence="6 7" key="2">
    <citation type="submission" date="2023-12" db="EMBL/GenBank/DDBJ databases">
        <title>Description of an unclassified Opitutus bacterium of Verrucomicrobiota.</title>
        <authorList>
            <person name="Zhang D.-F."/>
        </authorList>
    </citation>
    <scope>NUCLEOTIDE SEQUENCE [LARGE SCALE GENOMIC DNA]</scope>
    <source>
        <strain evidence="6 7">WL0086</strain>
    </source>
</reference>
<comment type="similarity">
    <text evidence="1">Belongs to the LysR transcriptional regulatory family.</text>
</comment>
<dbReference type="CDD" id="cd05466">
    <property type="entry name" value="PBP2_LTTR_substrate"/>
    <property type="match status" value="1"/>
</dbReference>
<dbReference type="PROSITE" id="PS50931">
    <property type="entry name" value="HTH_LYSR"/>
    <property type="match status" value="1"/>
</dbReference>
<dbReference type="InterPro" id="IPR000847">
    <property type="entry name" value="LysR_HTH_N"/>
</dbReference>
<dbReference type="Gene3D" id="1.10.10.10">
    <property type="entry name" value="Winged helix-like DNA-binding domain superfamily/Winged helix DNA-binding domain"/>
    <property type="match status" value="1"/>
</dbReference>
<evidence type="ECO:0000313" key="7">
    <source>
        <dbReference type="Proteomes" id="UP000738431"/>
    </source>
</evidence>
<evidence type="ECO:0000313" key="6">
    <source>
        <dbReference type="EMBL" id="WRQ89019.1"/>
    </source>
</evidence>
<dbReference type="PANTHER" id="PTHR30126">
    <property type="entry name" value="HTH-TYPE TRANSCRIPTIONAL REGULATOR"/>
    <property type="match status" value="1"/>
</dbReference>
<dbReference type="InterPro" id="IPR005119">
    <property type="entry name" value="LysR_subst-bd"/>
</dbReference>
<dbReference type="PANTHER" id="PTHR30126:SF40">
    <property type="entry name" value="HTH-TYPE TRANSCRIPTIONAL REGULATOR GLTR"/>
    <property type="match status" value="1"/>
</dbReference>
<keyword evidence="4" id="KW-0804">Transcription</keyword>
<sequence length="309" mass="34271">MPALIDSRQLLAFSTLARHGSFTSAAKELFLTQSAVSHAIKALETDLGVKVFDRVGKKAHLTLAGERLLTHADRILREMQDARSGIEELCNWGQSRLRVGASTTACQYLLPGVLREFKQSFPECVIRIEPGDSPLMGEALRANNIDLALMLRPPSREDVEFRAIFTDELELYVAANHRWATKPKAVPSAEERSSETYVLYDKSTYTYGMVTDYLRGEGVTLQNPIEMGSMEAAKELVKIGLGVGVFARWVAQKEVEEGSLVPVPIGVQPLRREWGVGHLKGRRLGLAEETFLGLFEAAAEMLQLAMARR</sequence>
<dbReference type="InterPro" id="IPR036390">
    <property type="entry name" value="WH_DNA-bd_sf"/>
</dbReference>
<dbReference type="Pfam" id="PF00126">
    <property type="entry name" value="HTH_1"/>
    <property type="match status" value="1"/>
</dbReference>
<reference evidence="6 7" key="1">
    <citation type="submission" date="2021-08" db="EMBL/GenBank/DDBJ databases">
        <authorList>
            <person name="Zhang D."/>
            <person name="Zhang A."/>
            <person name="Wang L."/>
        </authorList>
    </citation>
    <scope>NUCLEOTIDE SEQUENCE [LARGE SCALE GENOMIC DNA]</scope>
    <source>
        <strain evidence="6 7">WL0086</strain>
    </source>
</reference>
<gene>
    <name evidence="6" type="ORF">K1X11_006340</name>
</gene>
<dbReference type="PRINTS" id="PR00039">
    <property type="entry name" value="HTHLYSR"/>
</dbReference>